<organism evidence="1 2">
    <name type="scientific">Camellia lanceoleosa</name>
    <dbReference type="NCBI Taxonomy" id="1840588"/>
    <lineage>
        <taxon>Eukaryota</taxon>
        <taxon>Viridiplantae</taxon>
        <taxon>Streptophyta</taxon>
        <taxon>Embryophyta</taxon>
        <taxon>Tracheophyta</taxon>
        <taxon>Spermatophyta</taxon>
        <taxon>Magnoliopsida</taxon>
        <taxon>eudicotyledons</taxon>
        <taxon>Gunneridae</taxon>
        <taxon>Pentapetalae</taxon>
        <taxon>asterids</taxon>
        <taxon>Ericales</taxon>
        <taxon>Theaceae</taxon>
        <taxon>Camellia</taxon>
    </lineage>
</organism>
<dbReference type="Proteomes" id="UP001060215">
    <property type="component" value="Chromosome 15"/>
</dbReference>
<evidence type="ECO:0000313" key="2">
    <source>
        <dbReference type="Proteomes" id="UP001060215"/>
    </source>
</evidence>
<proteinExistence type="predicted"/>
<name>A0ACC0FE29_9ERIC</name>
<accession>A0ACC0FE29</accession>
<evidence type="ECO:0000313" key="1">
    <source>
        <dbReference type="EMBL" id="KAI7986949.1"/>
    </source>
</evidence>
<gene>
    <name evidence="1" type="ORF">LOK49_LG14G01230</name>
</gene>
<keyword evidence="2" id="KW-1185">Reference proteome</keyword>
<comment type="caution">
    <text evidence="1">The sequence shown here is derived from an EMBL/GenBank/DDBJ whole genome shotgun (WGS) entry which is preliminary data.</text>
</comment>
<dbReference type="EMBL" id="CM045772">
    <property type="protein sequence ID" value="KAI7986949.1"/>
    <property type="molecule type" value="Genomic_DNA"/>
</dbReference>
<protein>
    <submittedName>
        <fullName evidence="1">Uncharacterized protein</fullName>
    </submittedName>
</protein>
<sequence length="291" mass="33257">MPVEKLSANRLKARGGKPLDLFKTLEVRTDEKKCREHPHDRASSGPVHNSVVFRTWERSISPRRNRLVARRSEAFDPTIVGDRLTQCETHGACETNESNGGRPENVKSILGLSEAENWPTIPMSSMDLLIWNFKGVGNDRFWRNLRDLVQMHKPDMVILMETKVELNKMGMFFNNLGYIASTHLDPIVRSGGIWLLWNPNQVNVLVNEACSQMMTATISRQEYLDWVLSAIYASPNTWMRDELWNGLETIAQNIQEPWLVAGNFNDYSSSTEKRSFSVNQSQSPSQSQRMS</sequence>
<reference evidence="1 2" key="1">
    <citation type="journal article" date="2022" name="Plant J.">
        <title>Chromosome-level genome of Camellia lanceoleosa provides a valuable resource for understanding genome evolution and self-incompatibility.</title>
        <authorList>
            <person name="Gong W."/>
            <person name="Xiao S."/>
            <person name="Wang L."/>
            <person name="Liao Z."/>
            <person name="Chang Y."/>
            <person name="Mo W."/>
            <person name="Hu G."/>
            <person name="Li W."/>
            <person name="Zhao G."/>
            <person name="Zhu H."/>
            <person name="Hu X."/>
            <person name="Ji K."/>
            <person name="Xiang X."/>
            <person name="Song Q."/>
            <person name="Yuan D."/>
            <person name="Jin S."/>
            <person name="Zhang L."/>
        </authorList>
    </citation>
    <scope>NUCLEOTIDE SEQUENCE [LARGE SCALE GENOMIC DNA]</scope>
    <source>
        <strain evidence="1">SQ_2022a</strain>
    </source>
</reference>